<evidence type="ECO:0000256" key="5">
    <source>
        <dbReference type="PROSITE-ProRule" id="PRU00277"/>
    </source>
</evidence>
<dbReference type="SUPFAM" id="SSF54534">
    <property type="entry name" value="FKBP-like"/>
    <property type="match status" value="1"/>
</dbReference>
<dbReference type="PANTHER" id="PTHR11242:SF0">
    <property type="entry name" value="TPR_REGION DOMAIN-CONTAINING PROTEIN"/>
    <property type="match status" value="1"/>
</dbReference>
<accession>A0ABP1PMP1</accession>
<evidence type="ECO:0000256" key="2">
    <source>
        <dbReference type="ARBA" id="ARBA00022490"/>
    </source>
</evidence>
<dbReference type="InterPro" id="IPR001179">
    <property type="entry name" value="PPIase_FKBP_dom"/>
</dbReference>
<protein>
    <recommendedName>
        <fullName evidence="5">peptidylprolyl isomerase</fullName>
        <ecNumber evidence="5">5.2.1.8</ecNumber>
    </recommendedName>
</protein>
<dbReference type="SMART" id="SM00028">
    <property type="entry name" value="TPR"/>
    <property type="match status" value="2"/>
</dbReference>
<dbReference type="Gene3D" id="1.25.40.10">
    <property type="entry name" value="Tetratricopeptide repeat domain"/>
    <property type="match status" value="1"/>
</dbReference>
<proteinExistence type="predicted"/>
<evidence type="ECO:0000256" key="3">
    <source>
        <dbReference type="ARBA" id="ARBA00022737"/>
    </source>
</evidence>
<dbReference type="InterPro" id="IPR011990">
    <property type="entry name" value="TPR-like_helical_dom_sf"/>
</dbReference>
<dbReference type="PROSITE" id="PS50059">
    <property type="entry name" value="FKBP_PPIASE"/>
    <property type="match status" value="1"/>
</dbReference>
<gene>
    <name evidence="7" type="ORF">ODALV1_LOCUS1726</name>
</gene>
<evidence type="ECO:0000256" key="1">
    <source>
        <dbReference type="ARBA" id="ARBA00004496"/>
    </source>
</evidence>
<keyword evidence="8" id="KW-1185">Reference proteome</keyword>
<dbReference type="Gene3D" id="3.10.50.40">
    <property type="match status" value="1"/>
</dbReference>
<dbReference type="EC" id="5.2.1.8" evidence="5"/>
<keyword evidence="3" id="KW-0677">Repeat</keyword>
<keyword evidence="2" id="KW-0963">Cytoplasm</keyword>
<dbReference type="Proteomes" id="UP001642540">
    <property type="component" value="Unassembled WGS sequence"/>
</dbReference>
<dbReference type="Pfam" id="PF23322">
    <property type="entry name" value="PPIase_AIP"/>
    <property type="match status" value="1"/>
</dbReference>
<dbReference type="InterPro" id="IPR039663">
    <property type="entry name" value="AIP/AIPL1/TTC9"/>
</dbReference>
<sequence length="353" mass="40387">MSENELYRPESDPYDIREVRLIPGAADGEDVDPEREPELPSPVKKEVIERGTVVGPMPYEDGTRIIFHFETKDTKDGTVFDDTRNHPKPMELILGKKFKIDIWEIVLQTMRKGELSRYEIPKELCLCYPMVSKVIREANHPGDGHRGGSCCGHLANGTGHPDLDKLVQKPRDLTFTFEILDVNLPGTYEKEAWYMTDEEKVKSIPELKAEGNRLFKNGKRYDAVLKYSEAAMRLDTLMNKEQPGSPEFKELSLQKVPILTNLALALLKCQIYYQAIKHCTSALEIDPENVKATFRRGQARKGLGYWEEARMDFKTVLALDPKLHKAVKDQLAEITIDEKQTNEKMKVGMKKMF</sequence>
<dbReference type="InterPro" id="IPR056277">
    <property type="entry name" value="PPIase_AIP"/>
</dbReference>
<organism evidence="7 8">
    <name type="scientific">Orchesella dallaii</name>
    <dbReference type="NCBI Taxonomy" id="48710"/>
    <lineage>
        <taxon>Eukaryota</taxon>
        <taxon>Metazoa</taxon>
        <taxon>Ecdysozoa</taxon>
        <taxon>Arthropoda</taxon>
        <taxon>Hexapoda</taxon>
        <taxon>Collembola</taxon>
        <taxon>Entomobryomorpha</taxon>
        <taxon>Entomobryoidea</taxon>
        <taxon>Orchesellidae</taxon>
        <taxon>Orchesellinae</taxon>
        <taxon>Orchesella</taxon>
    </lineage>
</organism>
<dbReference type="InterPro" id="IPR019734">
    <property type="entry name" value="TPR_rpt"/>
</dbReference>
<dbReference type="PANTHER" id="PTHR11242">
    <property type="entry name" value="ARYL HYDROCARBON RECEPTOR INTERACTING PROTEIN RELATED"/>
    <property type="match status" value="1"/>
</dbReference>
<dbReference type="InterPro" id="IPR046357">
    <property type="entry name" value="PPIase_dom_sf"/>
</dbReference>
<name>A0ABP1PMP1_9HEXA</name>
<comment type="subcellular location">
    <subcellularLocation>
        <location evidence="1">Cytoplasm</location>
    </subcellularLocation>
</comment>
<feature type="domain" description="PPIase FKBP-type" evidence="6">
    <location>
        <begin position="62"/>
        <end position="124"/>
    </location>
</feature>
<keyword evidence="5" id="KW-0413">Isomerase</keyword>
<evidence type="ECO:0000259" key="6">
    <source>
        <dbReference type="PROSITE" id="PS50059"/>
    </source>
</evidence>
<keyword evidence="5" id="KW-0697">Rotamase</keyword>
<evidence type="ECO:0000256" key="4">
    <source>
        <dbReference type="ARBA" id="ARBA00022803"/>
    </source>
</evidence>
<comment type="catalytic activity">
    <reaction evidence="5">
        <text>[protein]-peptidylproline (omega=180) = [protein]-peptidylproline (omega=0)</text>
        <dbReference type="Rhea" id="RHEA:16237"/>
        <dbReference type="Rhea" id="RHEA-COMP:10747"/>
        <dbReference type="Rhea" id="RHEA-COMP:10748"/>
        <dbReference type="ChEBI" id="CHEBI:83833"/>
        <dbReference type="ChEBI" id="CHEBI:83834"/>
        <dbReference type="EC" id="5.2.1.8"/>
    </reaction>
</comment>
<reference evidence="7 8" key="1">
    <citation type="submission" date="2024-08" db="EMBL/GenBank/DDBJ databases">
        <authorList>
            <person name="Cucini C."/>
            <person name="Frati F."/>
        </authorList>
    </citation>
    <scope>NUCLEOTIDE SEQUENCE [LARGE SCALE GENOMIC DNA]</scope>
</reference>
<comment type="caution">
    <text evidence="7">The sequence shown here is derived from an EMBL/GenBank/DDBJ whole genome shotgun (WGS) entry which is preliminary data.</text>
</comment>
<evidence type="ECO:0000313" key="7">
    <source>
        <dbReference type="EMBL" id="CAL8071464.1"/>
    </source>
</evidence>
<evidence type="ECO:0000313" key="8">
    <source>
        <dbReference type="Proteomes" id="UP001642540"/>
    </source>
</evidence>
<dbReference type="SUPFAM" id="SSF48452">
    <property type="entry name" value="TPR-like"/>
    <property type="match status" value="1"/>
</dbReference>
<keyword evidence="4" id="KW-0802">TPR repeat</keyword>
<dbReference type="EMBL" id="CAXLJM020000006">
    <property type="protein sequence ID" value="CAL8071464.1"/>
    <property type="molecule type" value="Genomic_DNA"/>
</dbReference>